<feature type="transmembrane region" description="Helical" evidence="7">
    <location>
        <begin position="315"/>
        <end position="333"/>
    </location>
</feature>
<evidence type="ECO:0000256" key="5">
    <source>
        <dbReference type="ARBA" id="ARBA00023136"/>
    </source>
</evidence>
<evidence type="ECO:0000259" key="8">
    <source>
        <dbReference type="PROSITE" id="PS50222"/>
    </source>
</evidence>
<feature type="transmembrane region" description="Helical" evidence="7">
    <location>
        <begin position="213"/>
        <end position="231"/>
    </location>
</feature>
<dbReference type="SUPFAM" id="SSF47473">
    <property type="entry name" value="EF-hand"/>
    <property type="match status" value="1"/>
</dbReference>
<protein>
    <recommendedName>
        <fullName evidence="8">EF-hand domain-containing protein</fullName>
    </recommendedName>
</protein>
<keyword evidence="2 7" id="KW-0812">Transmembrane</keyword>
<reference evidence="9" key="1">
    <citation type="submission" date="2023-08" db="EMBL/GenBank/DDBJ databases">
        <authorList>
            <person name="Chen Y."/>
            <person name="Shah S."/>
            <person name="Dougan E. K."/>
            <person name="Thang M."/>
            <person name="Chan C."/>
        </authorList>
    </citation>
    <scope>NUCLEOTIDE SEQUENCE</scope>
</reference>
<dbReference type="InterPro" id="IPR002048">
    <property type="entry name" value="EF_hand_dom"/>
</dbReference>
<dbReference type="InterPro" id="IPR005821">
    <property type="entry name" value="Ion_trans_dom"/>
</dbReference>
<keyword evidence="4 7" id="KW-1133">Transmembrane helix</keyword>
<dbReference type="EMBL" id="CAUJNA010001447">
    <property type="protein sequence ID" value="CAJ1387042.1"/>
    <property type="molecule type" value="Genomic_DNA"/>
</dbReference>
<dbReference type="Proteomes" id="UP001178507">
    <property type="component" value="Unassembled WGS sequence"/>
</dbReference>
<name>A0AA36IHX4_9DINO</name>
<keyword evidence="10" id="KW-1185">Reference proteome</keyword>
<sequence length="596" mass="66324">MKQLSRFRGESPSTPKGDGMTLEQLHRDLVDEMQLQLKTLRAELVEELVDRLCRRKERPPPKPKGVKEMDGKEDSQRSEGGRGLSSLERIRPPSKPAVQLLAEAAQAAQAAQAGGPEMDARRCLLTEVDEQSVIDTAGSGLFPDCRSESGREILSLALEAETCRGRMIEWLNSNAFNYIVSLLVFLNAIVIGAQTNYSAQHGGASSMPLADPINHAFCLIFTAEVCAKLYAYGCIHFFWQDGDWKWNCFDTVVVLLQWADYAAEQMPNHILQGGNLGMCLRMLRLARIMRLARVIHLMVELRSMVASIVACLRPLIWASVLFGMLVYGVAVTLTESANHFRADHSGEPVAALDLYFCSLGTAAITLWMCITGGIDWKNVADPLINDVSPLMGAFITAYVAFSVLAMMNVITGIFVENAAAFSREDKDNYVVSHVLNLFTKSALNEKDELTLEEFQRMLETRELRELFQAVDVDVNDAESLFRLLDVDETGTLSPSELLDGWIRLRGPSKALDLAVLMSDSARMDAKLDWLCEVMNKHEEALDVATAKPRRTSFKRQRATSIALRLKEKIQQTRSQGSSRSSSLTYGLRELPKSLPL</sequence>
<evidence type="ECO:0000313" key="10">
    <source>
        <dbReference type="Proteomes" id="UP001178507"/>
    </source>
</evidence>
<evidence type="ECO:0000313" key="9">
    <source>
        <dbReference type="EMBL" id="CAJ1387042.1"/>
    </source>
</evidence>
<evidence type="ECO:0000256" key="1">
    <source>
        <dbReference type="ARBA" id="ARBA00004141"/>
    </source>
</evidence>
<dbReference type="SUPFAM" id="SSF81324">
    <property type="entry name" value="Voltage-gated potassium channels"/>
    <property type="match status" value="1"/>
</dbReference>
<evidence type="ECO:0000256" key="4">
    <source>
        <dbReference type="ARBA" id="ARBA00022989"/>
    </source>
</evidence>
<dbReference type="GO" id="GO:0005248">
    <property type="term" value="F:voltage-gated sodium channel activity"/>
    <property type="evidence" value="ECO:0007669"/>
    <property type="project" value="TreeGrafter"/>
</dbReference>
<evidence type="ECO:0000256" key="7">
    <source>
        <dbReference type="SAM" id="Phobius"/>
    </source>
</evidence>
<feature type="transmembrane region" description="Helical" evidence="7">
    <location>
        <begin position="354"/>
        <end position="374"/>
    </location>
</feature>
<dbReference type="InterPro" id="IPR043203">
    <property type="entry name" value="VGCC_Ca_Na"/>
</dbReference>
<feature type="transmembrane region" description="Helical" evidence="7">
    <location>
        <begin position="175"/>
        <end position="193"/>
    </location>
</feature>
<accession>A0AA36IHX4</accession>
<dbReference type="InterPro" id="IPR011992">
    <property type="entry name" value="EF-hand-dom_pair"/>
</dbReference>
<evidence type="ECO:0000256" key="2">
    <source>
        <dbReference type="ARBA" id="ARBA00022692"/>
    </source>
</evidence>
<dbReference type="PROSITE" id="PS50222">
    <property type="entry name" value="EF_HAND_2"/>
    <property type="match status" value="1"/>
</dbReference>
<dbReference type="InterPro" id="IPR018247">
    <property type="entry name" value="EF_Hand_1_Ca_BS"/>
</dbReference>
<dbReference type="Gene3D" id="1.10.238.10">
    <property type="entry name" value="EF-hand"/>
    <property type="match status" value="1"/>
</dbReference>
<feature type="compositionally biased region" description="Basic and acidic residues" evidence="6">
    <location>
        <begin position="65"/>
        <end position="80"/>
    </location>
</feature>
<organism evidence="9 10">
    <name type="scientific">Effrenium voratum</name>
    <dbReference type="NCBI Taxonomy" id="2562239"/>
    <lineage>
        <taxon>Eukaryota</taxon>
        <taxon>Sar</taxon>
        <taxon>Alveolata</taxon>
        <taxon>Dinophyceae</taxon>
        <taxon>Suessiales</taxon>
        <taxon>Symbiodiniaceae</taxon>
        <taxon>Effrenium</taxon>
    </lineage>
</organism>
<dbReference type="PANTHER" id="PTHR10037:SF62">
    <property type="entry name" value="SODIUM CHANNEL PROTEIN 60E"/>
    <property type="match status" value="1"/>
</dbReference>
<dbReference type="GO" id="GO:0001518">
    <property type="term" value="C:voltage-gated sodium channel complex"/>
    <property type="evidence" value="ECO:0007669"/>
    <property type="project" value="TreeGrafter"/>
</dbReference>
<proteinExistence type="predicted"/>
<dbReference type="PROSITE" id="PS00018">
    <property type="entry name" value="EF_HAND_1"/>
    <property type="match status" value="1"/>
</dbReference>
<dbReference type="AlphaFoldDB" id="A0AA36IHX4"/>
<feature type="transmembrane region" description="Helical" evidence="7">
    <location>
        <begin position="394"/>
        <end position="415"/>
    </location>
</feature>
<feature type="region of interest" description="Disordered" evidence="6">
    <location>
        <begin position="51"/>
        <end position="90"/>
    </location>
</feature>
<comment type="caution">
    <text evidence="9">The sequence shown here is derived from an EMBL/GenBank/DDBJ whole genome shotgun (WGS) entry which is preliminary data.</text>
</comment>
<keyword evidence="3" id="KW-0106">Calcium</keyword>
<gene>
    <name evidence="9" type="ORF">EVOR1521_LOCUS13192</name>
</gene>
<dbReference type="Pfam" id="PF00520">
    <property type="entry name" value="Ion_trans"/>
    <property type="match status" value="1"/>
</dbReference>
<dbReference type="PANTHER" id="PTHR10037">
    <property type="entry name" value="VOLTAGE-GATED CATION CHANNEL CALCIUM AND SODIUM"/>
    <property type="match status" value="1"/>
</dbReference>
<dbReference type="GO" id="GO:0005509">
    <property type="term" value="F:calcium ion binding"/>
    <property type="evidence" value="ECO:0007669"/>
    <property type="project" value="InterPro"/>
</dbReference>
<keyword evidence="5 7" id="KW-0472">Membrane</keyword>
<feature type="domain" description="EF-hand" evidence="8">
    <location>
        <begin position="472"/>
        <end position="507"/>
    </location>
</feature>
<dbReference type="Gene3D" id="1.20.120.350">
    <property type="entry name" value="Voltage-gated potassium channels. Chain C"/>
    <property type="match status" value="1"/>
</dbReference>
<evidence type="ECO:0000256" key="6">
    <source>
        <dbReference type="SAM" id="MobiDB-lite"/>
    </source>
</evidence>
<dbReference type="InterPro" id="IPR027359">
    <property type="entry name" value="Volt_channel_dom_sf"/>
</dbReference>
<dbReference type="Gene3D" id="1.10.287.70">
    <property type="match status" value="1"/>
</dbReference>
<evidence type="ECO:0000256" key="3">
    <source>
        <dbReference type="ARBA" id="ARBA00022837"/>
    </source>
</evidence>
<comment type="subcellular location">
    <subcellularLocation>
        <location evidence="1">Membrane</location>
        <topology evidence="1">Multi-pass membrane protein</topology>
    </subcellularLocation>
</comment>
<feature type="region of interest" description="Disordered" evidence="6">
    <location>
        <begin position="1"/>
        <end position="25"/>
    </location>
</feature>